<dbReference type="InterPro" id="IPR036130">
    <property type="entry name" value="Pyridoxine-5'_phos_synth"/>
</dbReference>
<sequence length="250" mass="27743">MTALSVNLNKIALLRNARGRDYPNVVAMGEQAIEAGASGLTIHPRPDERHARYADIGLLKKLCEKHHVELNVEGYPNDDLLAYCIASQVEQVTLVPDAPNQITSDHGWSIHSHERMLTEAITTLKTNGIRVSLFMDADSTEIALAKTVGADRIELHTESYARSFERGAHERQIALFKDAFDRALDAGLSVNAGHDLTVDNLPYFLQHIPVAEVSIGHALTVEALQLGWQCVIARYVAICQNPMNYHRDCR</sequence>
<dbReference type="GO" id="GO:0008615">
    <property type="term" value="P:pyridoxine biosynthetic process"/>
    <property type="evidence" value="ECO:0007669"/>
    <property type="project" value="UniProtKB-UniRule"/>
</dbReference>
<feature type="binding site" evidence="4">
    <location>
        <position position="50"/>
    </location>
    <ligand>
        <name>1-deoxy-D-xylulose 5-phosphate</name>
        <dbReference type="ChEBI" id="CHEBI:57792"/>
    </ligand>
</feature>
<comment type="subunit">
    <text evidence="4">Homooctamer; tetramer of dimers.</text>
</comment>
<feature type="active site" description="Proton acceptor" evidence="4">
    <location>
        <position position="43"/>
    </location>
</feature>
<comment type="catalytic activity">
    <reaction evidence="4">
        <text>3-amino-2-oxopropyl phosphate + 1-deoxy-D-xylulose 5-phosphate = pyridoxine 5'-phosphate + phosphate + 2 H2O + H(+)</text>
        <dbReference type="Rhea" id="RHEA:15265"/>
        <dbReference type="ChEBI" id="CHEBI:15377"/>
        <dbReference type="ChEBI" id="CHEBI:15378"/>
        <dbReference type="ChEBI" id="CHEBI:43474"/>
        <dbReference type="ChEBI" id="CHEBI:57279"/>
        <dbReference type="ChEBI" id="CHEBI:57792"/>
        <dbReference type="ChEBI" id="CHEBI:58589"/>
        <dbReference type="EC" id="2.6.99.2"/>
    </reaction>
</comment>
<comment type="subcellular location">
    <subcellularLocation>
        <location evidence="4">Cytoplasm</location>
    </subcellularLocation>
</comment>
<protein>
    <recommendedName>
        <fullName evidence="4 5">Pyridoxine 5'-phosphate synthase</fullName>
        <shortName evidence="4">PNP synthase</shortName>
        <ecNumber evidence="4 5">2.6.99.2</ecNumber>
    </recommendedName>
</protein>
<organism evidence="6 7">
    <name type="scientific">Ostreibacterium oceani</name>
    <dbReference type="NCBI Taxonomy" id="2654998"/>
    <lineage>
        <taxon>Bacteria</taxon>
        <taxon>Pseudomonadati</taxon>
        <taxon>Pseudomonadota</taxon>
        <taxon>Gammaproteobacteria</taxon>
        <taxon>Cardiobacteriales</taxon>
        <taxon>Ostreibacteriaceae</taxon>
        <taxon>Ostreibacterium</taxon>
    </lineage>
</organism>
<feature type="site" description="Transition state stabilizer" evidence="4">
    <location>
        <position position="154"/>
    </location>
</feature>
<dbReference type="Pfam" id="PF03740">
    <property type="entry name" value="PdxJ"/>
    <property type="match status" value="1"/>
</dbReference>
<keyword evidence="1 4" id="KW-0963">Cytoplasm</keyword>
<dbReference type="Proteomes" id="UP000471298">
    <property type="component" value="Unassembled WGS sequence"/>
</dbReference>
<dbReference type="EMBL" id="WHNW01000008">
    <property type="protein sequence ID" value="MPV86559.1"/>
    <property type="molecule type" value="Genomic_DNA"/>
</dbReference>
<feature type="binding site" evidence="4">
    <location>
        <position position="195"/>
    </location>
    <ligand>
        <name>3-amino-2-oxopropyl phosphate</name>
        <dbReference type="ChEBI" id="CHEBI:57279"/>
    </ligand>
</feature>
<feature type="active site" description="Proton donor" evidence="4">
    <location>
        <position position="194"/>
    </location>
</feature>
<dbReference type="Gene3D" id="3.20.20.70">
    <property type="entry name" value="Aldolase class I"/>
    <property type="match status" value="1"/>
</dbReference>
<evidence type="ECO:0000313" key="7">
    <source>
        <dbReference type="Proteomes" id="UP000471298"/>
    </source>
</evidence>
<comment type="caution">
    <text evidence="4">Lacks conserved residue(s) required for the propagation of feature annotation.</text>
</comment>
<evidence type="ECO:0000256" key="3">
    <source>
        <dbReference type="ARBA" id="ARBA00023096"/>
    </source>
</evidence>
<dbReference type="SUPFAM" id="SSF63892">
    <property type="entry name" value="Pyridoxine 5'-phosphate synthase"/>
    <property type="match status" value="1"/>
</dbReference>
<dbReference type="NCBIfam" id="TIGR00559">
    <property type="entry name" value="pdxJ"/>
    <property type="match status" value="1"/>
</dbReference>
<gene>
    <name evidence="4" type="primary">pdxJ</name>
    <name evidence="6" type="ORF">GCU85_07430</name>
</gene>
<feature type="binding site" evidence="4">
    <location>
        <position position="18"/>
    </location>
    <ligand>
        <name>3-amino-2-oxopropyl phosphate</name>
        <dbReference type="ChEBI" id="CHEBI:57279"/>
    </ligand>
</feature>
<dbReference type="HAMAP" id="MF_00279">
    <property type="entry name" value="PdxJ"/>
    <property type="match status" value="1"/>
</dbReference>
<reference evidence="6 7" key="1">
    <citation type="submission" date="2019-10" db="EMBL/GenBank/DDBJ databases">
        <title>Cardiobacteriales fam. a chemoheterotrophic member of the order Cardiobacteriales, and proposal of Cardiobacteriales fam. nov.</title>
        <authorList>
            <person name="Wang C."/>
        </authorList>
    </citation>
    <scope>NUCLEOTIDE SEQUENCE [LARGE SCALE GENOMIC DNA]</scope>
    <source>
        <strain evidence="6 7">ML27</strain>
    </source>
</reference>
<keyword evidence="3 4" id="KW-0664">Pyridoxine biosynthesis</keyword>
<dbReference type="GO" id="GO:0033856">
    <property type="term" value="F:pyridoxine 5'-phosphate synthase activity"/>
    <property type="evidence" value="ECO:0007669"/>
    <property type="project" value="UniProtKB-UniRule"/>
</dbReference>
<accession>A0A6N7EYV4</accession>
<dbReference type="UniPathway" id="UPA00244">
    <property type="reaction ID" value="UER00313"/>
</dbReference>
<evidence type="ECO:0000256" key="2">
    <source>
        <dbReference type="ARBA" id="ARBA00022679"/>
    </source>
</evidence>
<feature type="binding site" evidence="4">
    <location>
        <position position="103"/>
    </location>
    <ligand>
        <name>1-deoxy-D-xylulose 5-phosphate</name>
        <dbReference type="ChEBI" id="CHEBI:57792"/>
    </ligand>
</feature>
<comment type="pathway">
    <text evidence="4">Cofactor biosynthesis; pyridoxine 5'-phosphate biosynthesis; pyridoxine 5'-phosphate from D-erythrose 4-phosphate: step 5/5.</text>
</comment>
<feature type="active site" description="Proton acceptor" evidence="4">
    <location>
        <position position="73"/>
    </location>
</feature>
<evidence type="ECO:0000256" key="5">
    <source>
        <dbReference type="NCBIfam" id="TIGR00559"/>
    </source>
</evidence>
<feature type="binding site" evidence="4">
    <location>
        <begin position="216"/>
        <end position="217"/>
    </location>
    <ligand>
        <name>3-amino-2-oxopropyl phosphate</name>
        <dbReference type="ChEBI" id="CHEBI:57279"/>
    </ligand>
</feature>
<evidence type="ECO:0000256" key="4">
    <source>
        <dbReference type="HAMAP-Rule" id="MF_00279"/>
    </source>
</evidence>
<keyword evidence="2 4" id="KW-0808">Transferase</keyword>
<dbReference type="NCBIfam" id="NF003626">
    <property type="entry name" value="PRK05265.1-4"/>
    <property type="match status" value="1"/>
</dbReference>
<evidence type="ECO:0000313" key="6">
    <source>
        <dbReference type="EMBL" id="MPV86559.1"/>
    </source>
</evidence>
<keyword evidence="7" id="KW-1185">Reference proteome</keyword>
<name>A0A6N7EYV4_9GAMM</name>
<feature type="binding site" evidence="4">
    <location>
        <position position="7"/>
    </location>
    <ligand>
        <name>3-amino-2-oxopropyl phosphate</name>
        <dbReference type="ChEBI" id="CHEBI:57279"/>
    </ligand>
</feature>
<comment type="function">
    <text evidence="4">Catalyzes the complicated ring closure reaction between the two acyclic compounds 1-deoxy-D-xylulose-5-phosphate (DXP) and 3-amino-2-oxopropyl phosphate (1-amino-acetone-3-phosphate or AAP) to form pyridoxine 5'-phosphate (PNP) and inorganic phosphate.</text>
</comment>
<dbReference type="GO" id="GO:0005829">
    <property type="term" value="C:cytosol"/>
    <property type="evidence" value="ECO:0007669"/>
    <property type="project" value="TreeGrafter"/>
</dbReference>
<comment type="caution">
    <text evidence="6">The sequence shown here is derived from an EMBL/GenBank/DDBJ whole genome shotgun (WGS) entry which is preliminary data.</text>
</comment>
<dbReference type="PANTHER" id="PTHR30456">
    <property type="entry name" value="PYRIDOXINE 5'-PHOSPHATE SYNTHASE"/>
    <property type="match status" value="1"/>
</dbReference>
<dbReference type="FunCoup" id="A0A6N7EYV4">
    <property type="interactions" value="305"/>
</dbReference>
<evidence type="ECO:0000256" key="1">
    <source>
        <dbReference type="ARBA" id="ARBA00022490"/>
    </source>
</evidence>
<dbReference type="InterPro" id="IPR013785">
    <property type="entry name" value="Aldolase_TIM"/>
</dbReference>
<dbReference type="EC" id="2.6.99.2" evidence="4 5"/>
<feature type="binding site" evidence="4">
    <location>
        <position position="45"/>
    </location>
    <ligand>
        <name>1-deoxy-D-xylulose 5-phosphate</name>
        <dbReference type="ChEBI" id="CHEBI:57792"/>
    </ligand>
</feature>
<dbReference type="RefSeq" id="WP_152810554.1">
    <property type="nucleotide sequence ID" value="NZ_WHNW01000008.1"/>
</dbReference>
<comment type="similarity">
    <text evidence="4">Belongs to the PNP synthase family.</text>
</comment>
<proteinExistence type="inferred from homology"/>
<dbReference type="PANTHER" id="PTHR30456:SF0">
    <property type="entry name" value="PYRIDOXINE 5'-PHOSPHATE SYNTHASE"/>
    <property type="match status" value="1"/>
</dbReference>
<dbReference type="AlphaFoldDB" id="A0A6N7EYV4"/>
<dbReference type="InterPro" id="IPR004569">
    <property type="entry name" value="PyrdxlP_synth_PdxJ"/>
</dbReference>
<dbReference type="InParanoid" id="A0A6N7EYV4"/>